<dbReference type="AlphaFoldDB" id="A0A0E9XYD5"/>
<protein>
    <submittedName>
        <fullName evidence="1">Uncharacterized protein</fullName>
    </submittedName>
</protein>
<evidence type="ECO:0000313" key="1">
    <source>
        <dbReference type="EMBL" id="JAI06846.1"/>
    </source>
</evidence>
<reference evidence="1" key="2">
    <citation type="journal article" date="2015" name="Fish Shellfish Immunol.">
        <title>Early steps in the European eel (Anguilla anguilla)-Vibrio vulnificus interaction in the gills: Role of the RtxA13 toxin.</title>
        <authorList>
            <person name="Callol A."/>
            <person name="Pajuelo D."/>
            <person name="Ebbesson L."/>
            <person name="Teles M."/>
            <person name="MacKenzie S."/>
            <person name="Amaro C."/>
        </authorList>
    </citation>
    <scope>NUCLEOTIDE SEQUENCE</scope>
</reference>
<accession>A0A0E9XYD5</accession>
<sequence length="53" mass="5885">MQVPGFYNVTHSTVCLSVFLPVKPPHHPVLHAALHNKLKTLQSRMLTCAPPLN</sequence>
<dbReference type="EMBL" id="GBXM01001732">
    <property type="protein sequence ID" value="JAI06846.1"/>
    <property type="molecule type" value="Transcribed_RNA"/>
</dbReference>
<proteinExistence type="predicted"/>
<organism evidence="1">
    <name type="scientific">Anguilla anguilla</name>
    <name type="common">European freshwater eel</name>
    <name type="synonym">Muraena anguilla</name>
    <dbReference type="NCBI Taxonomy" id="7936"/>
    <lineage>
        <taxon>Eukaryota</taxon>
        <taxon>Metazoa</taxon>
        <taxon>Chordata</taxon>
        <taxon>Craniata</taxon>
        <taxon>Vertebrata</taxon>
        <taxon>Euteleostomi</taxon>
        <taxon>Actinopterygii</taxon>
        <taxon>Neopterygii</taxon>
        <taxon>Teleostei</taxon>
        <taxon>Anguilliformes</taxon>
        <taxon>Anguillidae</taxon>
        <taxon>Anguilla</taxon>
    </lineage>
</organism>
<name>A0A0E9XYD5_ANGAN</name>
<reference evidence="1" key="1">
    <citation type="submission" date="2014-11" db="EMBL/GenBank/DDBJ databases">
        <authorList>
            <person name="Amaro Gonzalez C."/>
        </authorList>
    </citation>
    <scope>NUCLEOTIDE SEQUENCE</scope>
</reference>